<organism evidence="3 4">
    <name type="scientific">Chryseobacterium flavum</name>
    <dbReference type="NCBI Taxonomy" id="415851"/>
    <lineage>
        <taxon>Bacteria</taxon>
        <taxon>Pseudomonadati</taxon>
        <taxon>Bacteroidota</taxon>
        <taxon>Flavobacteriia</taxon>
        <taxon>Flavobacteriales</taxon>
        <taxon>Weeksellaceae</taxon>
        <taxon>Chryseobacterium group</taxon>
        <taxon>Chryseobacterium</taxon>
    </lineage>
</organism>
<evidence type="ECO:0000256" key="1">
    <source>
        <dbReference type="ARBA" id="ARBA00023125"/>
    </source>
</evidence>
<name>A0A3D9CM30_9FLAO</name>
<dbReference type="OrthoDB" id="1274166at2"/>
<evidence type="ECO:0000313" key="3">
    <source>
        <dbReference type="EMBL" id="REC66803.1"/>
    </source>
</evidence>
<reference evidence="3 4" key="1">
    <citation type="journal article" date="2007" name="Int. J. Syst. Evol. Microbiol.">
        <title>Chryseobacterium flavum sp. nov., isolated from polluted soil.</title>
        <authorList>
            <person name="Zhou Y."/>
            <person name="Dong J."/>
            <person name="Wang X."/>
            <person name="Huang X."/>
            <person name="Zhang K.Y."/>
            <person name="Zhang Y.Q."/>
            <person name="Guo Y.F."/>
            <person name="Lai R."/>
            <person name="Li W.J."/>
        </authorList>
    </citation>
    <scope>NUCLEOTIDE SEQUENCE [LARGE SCALE GENOMIC DNA]</scope>
    <source>
        <strain evidence="3 4">KCTC 12877</strain>
    </source>
</reference>
<protein>
    <recommendedName>
        <fullName evidence="2">HTH cro/C1-type domain-containing protein</fullName>
    </recommendedName>
</protein>
<dbReference type="Pfam" id="PF01381">
    <property type="entry name" value="HTH_3"/>
    <property type="match status" value="1"/>
</dbReference>
<proteinExistence type="predicted"/>
<dbReference type="RefSeq" id="WP_115959559.1">
    <property type="nucleotide sequence ID" value="NZ_CBCRVL010000009.1"/>
</dbReference>
<dbReference type="PANTHER" id="PTHR46558">
    <property type="entry name" value="TRACRIPTIONAL REGULATORY PROTEIN-RELATED-RELATED"/>
    <property type="match status" value="1"/>
</dbReference>
<dbReference type="Proteomes" id="UP000256769">
    <property type="component" value="Unassembled WGS sequence"/>
</dbReference>
<dbReference type="SUPFAM" id="SSF47413">
    <property type="entry name" value="lambda repressor-like DNA-binding domains"/>
    <property type="match status" value="1"/>
</dbReference>
<dbReference type="CDD" id="cd00093">
    <property type="entry name" value="HTH_XRE"/>
    <property type="match status" value="1"/>
</dbReference>
<dbReference type="AlphaFoldDB" id="A0A3D9CM30"/>
<keyword evidence="1" id="KW-0238">DNA-binding</keyword>
<feature type="domain" description="HTH cro/C1-type" evidence="2">
    <location>
        <begin position="6"/>
        <end position="60"/>
    </location>
</feature>
<dbReference type="InterPro" id="IPR001387">
    <property type="entry name" value="Cro/C1-type_HTH"/>
</dbReference>
<evidence type="ECO:0000259" key="2">
    <source>
        <dbReference type="PROSITE" id="PS50943"/>
    </source>
</evidence>
<dbReference type="GO" id="GO:0003677">
    <property type="term" value="F:DNA binding"/>
    <property type="evidence" value="ECO:0007669"/>
    <property type="project" value="UniProtKB-KW"/>
</dbReference>
<evidence type="ECO:0000313" key="4">
    <source>
        <dbReference type="Proteomes" id="UP000256769"/>
    </source>
</evidence>
<keyword evidence="4" id="KW-1185">Reference proteome</keyword>
<sequence>MRKEKLYAIRKQKGFTQKEIADILGIDTSNYNRKENGSVKISKDDWKKIAKFLKVPVEEIYDDKYTSKKSMENREDYIIILEKENKELRTKLDNILKIIAL</sequence>
<dbReference type="PANTHER" id="PTHR46558:SF4">
    <property type="entry name" value="DNA-BIDING PHAGE PROTEIN"/>
    <property type="match status" value="1"/>
</dbReference>
<comment type="caution">
    <text evidence="3">The sequence shown here is derived from an EMBL/GenBank/DDBJ whole genome shotgun (WGS) entry which is preliminary data.</text>
</comment>
<gene>
    <name evidence="3" type="ORF">DRF59_10840</name>
</gene>
<dbReference type="EMBL" id="QNUE01000007">
    <property type="protein sequence ID" value="REC66803.1"/>
    <property type="molecule type" value="Genomic_DNA"/>
</dbReference>
<accession>A0A3D9CM30</accession>
<dbReference type="InterPro" id="IPR010982">
    <property type="entry name" value="Lambda_DNA-bd_dom_sf"/>
</dbReference>
<dbReference type="Gene3D" id="1.10.260.40">
    <property type="entry name" value="lambda repressor-like DNA-binding domains"/>
    <property type="match status" value="1"/>
</dbReference>
<dbReference type="SMART" id="SM00530">
    <property type="entry name" value="HTH_XRE"/>
    <property type="match status" value="1"/>
</dbReference>
<dbReference type="PROSITE" id="PS50943">
    <property type="entry name" value="HTH_CROC1"/>
    <property type="match status" value="1"/>
</dbReference>